<comment type="caution">
    <text evidence="4">The sequence shown here is derived from an EMBL/GenBank/DDBJ whole genome shotgun (WGS) entry which is preliminary data.</text>
</comment>
<sequence length="478" mass="51817">MHGCRVTNGCLVQSQADHCFTLVTPVVLPWPRLREPHIVLPLYAPQTLVPLAQTLIGSSSSNFMFCPAVPVVGFTVLLFAAFARRTLLRTGGHAVALDGSSYRLRAPAIANNCISHCLPQRHDEFPARNQDNETSDAPSAKLMRTPSSSEGAPYSTEVAVRAADGLFDSAAGVRLLSNNIEPMRRRALLAAVGAAGGLPDAAGAKADEPGAGWLFRLYSTDELGKDQLKQRLLSDELEKFPTNYVDFFGPSDVIYPDWVEGRWQIQQTLAKYSAPLGKKFLGATADKTLAEKQQQLCKPVTFELRYVRTARGDLVEDRAFNLKSRLNALAGKQVVKEVTYAEIPSYGPTKQSDGSDDPQLAAVVQFEGGISQKQFITRFVTERGDEGNVFRALVSQRVIFATGSGTVVSADEEAITSLRRKPDGSIVGRLRSVGYLNPKDELYFDAANRAVAIADYSMKLTAIVDADGGSADTMVRGG</sequence>
<accession>A0ABN9R6V4</accession>
<dbReference type="Pfam" id="PF20670">
    <property type="entry name" value="DUF6816"/>
    <property type="match status" value="1"/>
</dbReference>
<dbReference type="EMBL" id="CAUYUJ010005672">
    <property type="protein sequence ID" value="CAK0814553.1"/>
    <property type="molecule type" value="Genomic_DNA"/>
</dbReference>
<reference evidence="4" key="1">
    <citation type="submission" date="2023-10" db="EMBL/GenBank/DDBJ databases">
        <authorList>
            <person name="Chen Y."/>
            <person name="Shah S."/>
            <person name="Dougan E. K."/>
            <person name="Thang M."/>
            <person name="Chan C."/>
        </authorList>
    </citation>
    <scope>NUCLEOTIDE SEQUENCE [LARGE SCALE GENOMIC DNA]</scope>
</reference>
<feature type="region of interest" description="Disordered" evidence="1">
    <location>
        <begin position="124"/>
        <end position="153"/>
    </location>
</feature>
<keyword evidence="2" id="KW-0812">Transmembrane</keyword>
<feature type="domain" description="DUF6816" evidence="3">
    <location>
        <begin position="248"/>
        <end position="338"/>
    </location>
</feature>
<evidence type="ECO:0000256" key="1">
    <source>
        <dbReference type="SAM" id="MobiDB-lite"/>
    </source>
</evidence>
<keyword evidence="2" id="KW-1133">Transmembrane helix</keyword>
<keyword evidence="5" id="KW-1185">Reference proteome</keyword>
<gene>
    <name evidence="4" type="ORF">PCOR1329_LOCUS18130</name>
</gene>
<dbReference type="Proteomes" id="UP001189429">
    <property type="component" value="Unassembled WGS sequence"/>
</dbReference>
<proteinExistence type="predicted"/>
<evidence type="ECO:0000313" key="4">
    <source>
        <dbReference type="EMBL" id="CAK0814553.1"/>
    </source>
</evidence>
<protein>
    <recommendedName>
        <fullName evidence="3">DUF6816 domain-containing protein</fullName>
    </recommendedName>
</protein>
<name>A0ABN9R6V4_9DINO</name>
<organism evidence="4 5">
    <name type="scientific">Prorocentrum cordatum</name>
    <dbReference type="NCBI Taxonomy" id="2364126"/>
    <lineage>
        <taxon>Eukaryota</taxon>
        <taxon>Sar</taxon>
        <taxon>Alveolata</taxon>
        <taxon>Dinophyceae</taxon>
        <taxon>Prorocentrales</taxon>
        <taxon>Prorocentraceae</taxon>
        <taxon>Prorocentrum</taxon>
    </lineage>
</organism>
<dbReference type="InterPro" id="IPR049213">
    <property type="entry name" value="DUF6816"/>
</dbReference>
<keyword evidence="2" id="KW-0472">Membrane</keyword>
<evidence type="ECO:0000259" key="3">
    <source>
        <dbReference type="Pfam" id="PF20670"/>
    </source>
</evidence>
<evidence type="ECO:0000256" key="2">
    <source>
        <dbReference type="SAM" id="Phobius"/>
    </source>
</evidence>
<feature type="transmembrane region" description="Helical" evidence="2">
    <location>
        <begin position="62"/>
        <end position="83"/>
    </location>
</feature>
<evidence type="ECO:0000313" key="5">
    <source>
        <dbReference type="Proteomes" id="UP001189429"/>
    </source>
</evidence>